<gene>
    <name evidence="1" type="ORF">Vadar_028861</name>
</gene>
<protein>
    <submittedName>
        <fullName evidence="1">Uncharacterized protein</fullName>
    </submittedName>
</protein>
<organism evidence="1 2">
    <name type="scientific">Vaccinium darrowii</name>
    <dbReference type="NCBI Taxonomy" id="229202"/>
    <lineage>
        <taxon>Eukaryota</taxon>
        <taxon>Viridiplantae</taxon>
        <taxon>Streptophyta</taxon>
        <taxon>Embryophyta</taxon>
        <taxon>Tracheophyta</taxon>
        <taxon>Spermatophyta</taxon>
        <taxon>Magnoliopsida</taxon>
        <taxon>eudicotyledons</taxon>
        <taxon>Gunneridae</taxon>
        <taxon>Pentapetalae</taxon>
        <taxon>asterids</taxon>
        <taxon>Ericales</taxon>
        <taxon>Ericaceae</taxon>
        <taxon>Vaccinioideae</taxon>
        <taxon>Vaccinieae</taxon>
        <taxon>Vaccinium</taxon>
    </lineage>
</organism>
<comment type="caution">
    <text evidence="1">The sequence shown here is derived from an EMBL/GenBank/DDBJ whole genome shotgun (WGS) entry which is preliminary data.</text>
</comment>
<dbReference type="Proteomes" id="UP000828048">
    <property type="component" value="Chromosome 6"/>
</dbReference>
<sequence length="892" mass="97423">MVNTPFLNQTKIIQLPGARPGESLNCYQITILTGNHTGIWQEVNPVSNALPTFITQLIIITSLTRLLLLLAKPLRQPPIVAEILAGALMGPSVMGKLKKHSQFLDAVFSVPSLMSLETMGNIGLIYFLFLLGLEMDITTIARVGKKPLAIAITGTFVPFLIGLAAYYLLLPQFGKDFQLGSVVWGTCLTVTSLPVTAQILANLKLLSTDIGKTTISAALVNVITSWILATIMIAMGSNLKKAPWILISTLGFVLLCFFVIRPIITWTIRRTQKGGSYSEETICIILTAVLGCGMTTDILGTTSMVGAFVFGIVIPNGLLGPRFLEVLKGFVEDILMPVFFVVSGLRTNLEALGSISSWVLVAAVVALVCLGKVVTTLVVSLLYGMKFRDGVALGVLMNTKGLLAIIAINTGRDRGNVRSREVVEDENEDEVLELSAGVKGIDFSAATVEMIEDKAFTVMFISIMVMTMATQPILSILCRPKMQFLPNKHRAIQRLKANTELRILACVHEPHSVPAIINLLETSNPSRLSPVAVFALHLIELTGHTTALLMVDPPQTKSTSEQESSMSITNKSSNNKHQIHEAFERFEKEHGGGVSVQPLTTVSSYGTMHEDICSIAEDKRATLIILPYHKRQTIHNKMEEIHHAYKDINNNVLANSPCSVGILVDRGFGMSTTDARHIAMLFMGGADDREALCYARKMAADNPNVTLTVVRFIQSRSQAVDVKLLSDLFDNDDRDEKNDEDIHTKKMIESQLDESYISEFRHRTMGDKSIVYLEKAVRNGAETTVILKSMMGQGQGGGCYYDLFVVGRGMGKSSPPSSLVQVGIDDQSECPELGAIGDLLVTAEFSSTVSVLVVQQYEGADGRDEAMATPLLLPSERSYMPFVKQREMGQGY</sequence>
<evidence type="ECO:0000313" key="2">
    <source>
        <dbReference type="Proteomes" id="UP000828048"/>
    </source>
</evidence>
<keyword evidence="2" id="KW-1185">Reference proteome</keyword>
<name>A0ACB7XDG1_9ERIC</name>
<evidence type="ECO:0000313" key="1">
    <source>
        <dbReference type="EMBL" id="KAH7838606.1"/>
    </source>
</evidence>
<proteinExistence type="predicted"/>
<accession>A0ACB7XDG1</accession>
<reference evidence="1 2" key="1">
    <citation type="journal article" date="2021" name="Hortic Res">
        <title>High-quality reference genome and annotation aids understanding of berry development for evergreen blueberry (Vaccinium darrowii).</title>
        <authorList>
            <person name="Yu J."/>
            <person name="Hulse-Kemp A.M."/>
            <person name="Babiker E."/>
            <person name="Staton M."/>
        </authorList>
    </citation>
    <scope>NUCLEOTIDE SEQUENCE [LARGE SCALE GENOMIC DNA]</scope>
    <source>
        <strain evidence="2">cv. NJ 8807/NJ 8810</strain>
        <tissue evidence="1">Young leaf</tissue>
    </source>
</reference>
<dbReference type="EMBL" id="CM037156">
    <property type="protein sequence ID" value="KAH7838606.1"/>
    <property type="molecule type" value="Genomic_DNA"/>
</dbReference>